<gene>
    <name evidence="1" type="ORF">OI25_1430</name>
</gene>
<dbReference type="GeneID" id="66515413"/>
<dbReference type="KEGG" id="bfn:OI25_1430"/>
<proteinExistence type="predicted"/>
<reference evidence="1 2" key="1">
    <citation type="journal article" date="2015" name="Genome Announc.">
        <title>Complete genome sequences for 59 burkholderia isolates, both pathogenic and near neighbor.</title>
        <authorList>
            <person name="Johnson S.L."/>
            <person name="Bishop-Lilly K.A."/>
            <person name="Ladner J.T."/>
            <person name="Daligault H.E."/>
            <person name="Davenport K.W."/>
            <person name="Jaissle J."/>
            <person name="Frey K.G."/>
            <person name="Koroleva G.I."/>
            <person name="Bruce D.C."/>
            <person name="Coyne S.R."/>
            <person name="Broomall S.M."/>
            <person name="Li P.E."/>
            <person name="Teshima H."/>
            <person name="Gibbons H.S."/>
            <person name="Palacios G.F."/>
            <person name="Rosenzweig C.N."/>
            <person name="Redden C.L."/>
            <person name="Xu Y."/>
            <person name="Minogue T.D."/>
            <person name="Chain P.S."/>
        </authorList>
    </citation>
    <scope>NUCLEOTIDE SEQUENCE [LARGE SCALE GENOMIC DNA]</scope>
    <source>
        <strain evidence="1 2">ATCC BAA-463</strain>
    </source>
</reference>
<organism evidence="1 2">
    <name type="scientific">Paraburkholderia fungorum</name>
    <dbReference type="NCBI Taxonomy" id="134537"/>
    <lineage>
        <taxon>Bacteria</taxon>
        <taxon>Pseudomonadati</taxon>
        <taxon>Pseudomonadota</taxon>
        <taxon>Betaproteobacteria</taxon>
        <taxon>Burkholderiales</taxon>
        <taxon>Burkholderiaceae</taxon>
        <taxon>Paraburkholderia</taxon>
    </lineage>
</organism>
<dbReference type="EMBL" id="CP010026">
    <property type="protein sequence ID" value="AJZ59740.1"/>
    <property type="molecule type" value="Genomic_DNA"/>
</dbReference>
<dbReference type="Proteomes" id="UP000032614">
    <property type="component" value="Chromosome 1"/>
</dbReference>
<dbReference type="RefSeq" id="WP_046567196.1">
    <property type="nucleotide sequence ID" value="NZ_CP010026.1"/>
</dbReference>
<evidence type="ECO:0000313" key="1">
    <source>
        <dbReference type="EMBL" id="AJZ59740.1"/>
    </source>
</evidence>
<dbReference type="AlphaFoldDB" id="A0AAU8TGN6"/>
<evidence type="ECO:0000313" key="2">
    <source>
        <dbReference type="Proteomes" id="UP000032614"/>
    </source>
</evidence>
<sequence length="237" mass="25885">MTAGLNIRLSSRLQQEELPSHEELWMVVEARCFAQKTGLSVDDWHPPSSTPQASRRIKAFDASGPTEAVLAMAKAAEDYYPGLRGLGAWTGIEGPGGIVMTDLLDVAGLCICEVDSDGITSLFDPAAVVAVLHDMTRIWPASSIQVGSYRYFARQQVFDDRPGAGWMLYLPREIAHAQVPEARRLIPVMEGGHWTGTIVVSVDDGAFRIDNAAHVASANAIERRLVDLDLLPRFTDL</sequence>
<protein>
    <submittedName>
        <fullName evidence="1">Immunity 32 family protein</fullName>
    </submittedName>
</protein>
<accession>A0AAU8TGN6</accession>
<name>A0AAU8TGN6_9BURK</name>